<dbReference type="Proteomes" id="UP000306888">
    <property type="component" value="Unassembled WGS sequence"/>
</dbReference>
<gene>
    <name evidence="1" type="ORF">E5347_10650</name>
</gene>
<dbReference type="PANTHER" id="PTHR42935">
    <property type="entry name" value="SLR0930 PROTEIN"/>
    <property type="match status" value="1"/>
</dbReference>
<dbReference type="PANTHER" id="PTHR42935:SF1">
    <property type="entry name" value="SLR0930 PROTEIN"/>
    <property type="match status" value="1"/>
</dbReference>
<protein>
    <submittedName>
        <fullName evidence="1">DUF815 domain-containing protein</fullName>
    </submittedName>
</protein>
<accession>A0A4S2DJU7</accession>
<dbReference type="AlphaFoldDB" id="A0A4S2DJU7"/>
<dbReference type="OrthoDB" id="9812140at2"/>
<dbReference type="CDD" id="cd00009">
    <property type="entry name" value="AAA"/>
    <property type="match status" value="1"/>
</dbReference>
<reference evidence="1 2" key="1">
    <citation type="submission" date="2019-04" db="EMBL/GenBank/DDBJ databases">
        <title>Microbes associate with the intestines of laboratory mice.</title>
        <authorList>
            <person name="Navarre W."/>
            <person name="Wong E."/>
            <person name="Huang K."/>
            <person name="Tropini C."/>
            <person name="Ng K."/>
            <person name="Yu B."/>
        </authorList>
    </citation>
    <scope>NUCLEOTIDE SEQUENCE [LARGE SCALE GENOMIC DNA]</scope>
    <source>
        <strain evidence="1 2">NM50_B9-20</strain>
    </source>
</reference>
<sequence>MYRERKENLFTLGYGIYANNIMFTYNKGEVVPVKYPDNIRLSSHIGYERQQKRIIDNTYAFIKERPAVNVLLYGDEGTGKSSTIKAIVNEFADKGLRMIEVREGDLLKLSELIEKLANDLFKFIIFIDELYFAKNN</sequence>
<dbReference type="Gene3D" id="3.40.50.300">
    <property type="entry name" value="P-loop containing nucleotide triphosphate hydrolases"/>
    <property type="match status" value="1"/>
</dbReference>
<dbReference type="SUPFAM" id="SSF52540">
    <property type="entry name" value="P-loop containing nucleoside triphosphate hydrolases"/>
    <property type="match status" value="1"/>
</dbReference>
<proteinExistence type="predicted"/>
<dbReference type="EMBL" id="SRYR01000004">
    <property type="protein sequence ID" value="TGY42185.1"/>
    <property type="molecule type" value="Genomic_DNA"/>
</dbReference>
<evidence type="ECO:0000313" key="1">
    <source>
        <dbReference type="EMBL" id="TGY42185.1"/>
    </source>
</evidence>
<dbReference type="InterPro" id="IPR008533">
    <property type="entry name" value="DUF815"/>
</dbReference>
<evidence type="ECO:0000313" key="2">
    <source>
        <dbReference type="Proteomes" id="UP000306888"/>
    </source>
</evidence>
<organism evidence="1 2">
    <name type="scientific">Clostridium sartagoforme</name>
    <dbReference type="NCBI Taxonomy" id="84031"/>
    <lineage>
        <taxon>Bacteria</taxon>
        <taxon>Bacillati</taxon>
        <taxon>Bacillota</taxon>
        <taxon>Clostridia</taxon>
        <taxon>Eubacteriales</taxon>
        <taxon>Clostridiaceae</taxon>
        <taxon>Clostridium</taxon>
    </lineage>
</organism>
<keyword evidence="2" id="KW-1185">Reference proteome</keyword>
<dbReference type="Pfam" id="PF05673">
    <property type="entry name" value="DUF815"/>
    <property type="match status" value="1"/>
</dbReference>
<dbReference type="InterPro" id="IPR027417">
    <property type="entry name" value="P-loop_NTPase"/>
</dbReference>
<name>A0A4S2DJU7_9CLOT</name>
<comment type="caution">
    <text evidence="1">The sequence shown here is derived from an EMBL/GenBank/DDBJ whole genome shotgun (WGS) entry which is preliminary data.</text>
</comment>